<gene>
    <name evidence="2" type="ORF">A2Z33_03135</name>
</gene>
<dbReference type="InterPro" id="IPR015867">
    <property type="entry name" value="N-reg_PII/ATP_PRibTrfase_C"/>
</dbReference>
<dbReference type="EMBL" id="MFJD01000004">
    <property type="protein sequence ID" value="OGG04132.1"/>
    <property type="molecule type" value="Genomic_DNA"/>
</dbReference>
<evidence type="ECO:0000256" key="1">
    <source>
        <dbReference type="ARBA" id="ARBA00010169"/>
    </source>
</evidence>
<accession>A0A1F5YW57</accession>
<dbReference type="STRING" id="1798374.A2Z33_03135"/>
<dbReference type="PANTHER" id="PTHR23419">
    <property type="entry name" value="DIVALENT CATION TOLERANCE CUTA-RELATED"/>
    <property type="match status" value="1"/>
</dbReference>
<comment type="caution">
    <text evidence="2">The sequence shown here is derived from an EMBL/GenBank/DDBJ whole genome shotgun (WGS) entry which is preliminary data.</text>
</comment>
<dbReference type="Gene3D" id="3.30.70.120">
    <property type="match status" value="1"/>
</dbReference>
<dbReference type="GO" id="GO:0005507">
    <property type="term" value="F:copper ion binding"/>
    <property type="evidence" value="ECO:0007669"/>
    <property type="project" value="TreeGrafter"/>
</dbReference>
<evidence type="ECO:0008006" key="4">
    <source>
        <dbReference type="Google" id="ProtNLM"/>
    </source>
</evidence>
<evidence type="ECO:0000313" key="3">
    <source>
        <dbReference type="Proteomes" id="UP000178448"/>
    </source>
</evidence>
<dbReference type="PANTHER" id="PTHR23419:SF8">
    <property type="entry name" value="FI09726P"/>
    <property type="match status" value="1"/>
</dbReference>
<organism evidence="2 3">
    <name type="scientific">Candidatus Gottesmanbacteria bacterium RBG_16_52_11</name>
    <dbReference type="NCBI Taxonomy" id="1798374"/>
    <lineage>
        <taxon>Bacteria</taxon>
        <taxon>Candidatus Gottesmaniibacteriota</taxon>
    </lineage>
</organism>
<name>A0A1F5YW57_9BACT</name>
<dbReference type="InterPro" id="IPR004323">
    <property type="entry name" value="Ion_tolerance_CutA"/>
</dbReference>
<dbReference type="SUPFAM" id="SSF54913">
    <property type="entry name" value="GlnB-like"/>
    <property type="match status" value="1"/>
</dbReference>
<dbReference type="Proteomes" id="UP000178448">
    <property type="component" value="Unassembled WGS sequence"/>
</dbReference>
<dbReference type="AlphaFoldDB" id="A0A1F5YW57"/>
<sequence>MKTYPLTLTYITCKDESEAMRIGTELLRRRLCGCINIIPAMTSVYFWPPESDAIEEAHETVLIAKTIPERYPELEQTVLKIHSYDTPCVMAIPVSQVADKYYRWLMKEMEGSHETAG</sequence>
<dbReference type="Pfam" id="PF03091">
    <property type="entry name" value="CutA1"/>
    <property type="match status" value="1"/>
</dbReference>
<comment type="similarity">
    <text evidence="1">Belongs to the CutA family.</text>
</comment>
<dbReference type="InterPro" id="IPR011322">
    <property type="entry name" value="N-reg_PII-like_a/b"/>
</dbReference>
<reference evidence="2 3" key="1">
    <citation type="journal article" date="2016" name="Nat. Commun.">
        <title>Thousands of microbial genomes shed light on interconnected biogeochemical processes in an aquifer system.</title>
        <authorList>
            <person name="Anantharaman K."/>
            <person name="Brown C.T."/>
            <person name="Hug L.A."/>
            <person name="Sharon I."/>
            <person name="Castelle C.J."/>
            <person name="Probst A.J."/>
            <person name="Thomas B.C."/>
            <person name="Singh A."/>
            <person name="Wilkins M.J."/>
            <person name="Karaoz U."/>
            <person name="Brodie E.L."/>
            <person name="Williams K.H."/>
            <person name="Hubbard S.S."/>
            <person name="Banfield J.F."/>
        </authorList>
    </citation>
    <scope>NUCLEOTIDE SEQUENCE [LARGE SCALE GENOMIC DNA]</scope>
</reference>
<proteinExistence type="inferred from homology"/>
<protein>
    <recommendedName>
        <fullName evidence="4">Cation tolerance protein CutA</fullName>
    </recommendedName>
</protein>
<dbReference type="GO" id="GO:0010038">
    <property type="term" value="P:response to metal ion"/>
    <property type="evidence" value="ECO:0007669"/>
    <property type="project" value="InterPro"/>
</dbReference>
<evidence type="ECO:0000313" key="2">
    <source>
        <dbReference type="EMBL" id="OGG04132.1"/>
    </source>
</evidence>